<name>A0A437QRC9_9GAMM</name>
<sequence length="290" mass="32230">MLIQHRHRSVFHRRFGSCLISLLATVLATGAAQGRTDTLTTAEIRTLKNAVTVLQYRPQIDALAKNCSADVLQYVPTAIADTDDTLLQSLLQQKLNMTSAQLLELIQENEKFADLTRPATVNTPDCSDREAIVDLSEQFSNNYTALELSNPLGSWLQHFATPVSVPSMDPDQLSGLISNSHSIVLVNIQPKSVLTPLQQANFLHIHDKSSYVFEVQQGWKAVGPRFQGLHIHISPKNYPQQPKRWLLLLDASFHPKTALHGAELQQALQLLGSPNWSFNRQGDLVRAGKS</sequence>
<protein>
    <submittedName>
        <fullName evidence="2">Uncharacterized protein</fullName>
    </submittedName>
</protein>
<reference evidence="2 3" key="1">
    <citation type="submission" date="2019-01" db="EMBL/GenBank/DDBJ databases">
        <authorList>
            <person name="Chen W.-M."/>
        </authorList>
    </citation>
    <scope>NUCLEOTIDE SEQUENCE [LARGE SCALE GENOMIC DNA]</scope>
    <source>
        <strain evidence="2 3">KYPC3</strain>
    </source>
</reference>
<accession>A0A437QRC9</accession>
<dbReference type="AlphaFoldDB" id="A0A437QRC9"/>
<dbReference type="RefSeq" id="WP_127699315.1">
    <property type="nucleotide sequence ID" value="NZ_SACS01000012.1"/>
</dbReference>
<comment type="caution">
    <text evidence="2">The sequence shown here is derived from an EMBL/GenBank/DDBJ whole genome shotgun (WGS) entry which is preliminary data.</text>
</comment>
<proteinExistence type="predicted"/>
<dbReference type="OrthoDB" id="5760562at2"/>
<dbReference type="EMBL" id="SACS01000012">
    <property type="protein sequence ID" value="RVU37019.1"/>
    <property type="molecule type" value="Genomic_DNA"/>
</dbReference>
<feature type="signal peptide" evidence="1">
    <location>
        <begin position="1"/>
        <end position="31"/>
    </location>
</feature>
<evidence type="ECO:0000313" key="2">
    <source>
        <dbReference type="EMBL" id="RVU37019.1"/>
    </source>
</evidence>
<keyword evidence="1" id="KW-0732">Signal</keyword>
<evidence type="ECO:0000313" key="3">
    <source>
        <dbReference type="Proteomes" id="UP000283077"/>
    </source>
</evidence>
<dbReference type="Proteomes" id="UP000283077">
    <property type="component" value="Unassembled WGS sequence"/>
</dbReference>
<keyword evidence="3" id="KW-1185">Reference proteome</keyword>
<feature type="chain" id="PRO_5019215999" evidence="1">
    <location>
        <begin position="32"/>
        <end position="290"/>
    </location>
</feature>
<evidence type="ECO:0000256" key="1">
    <source>
        <dbReference type="SAM" id="SignalP"/>
    </source>
</evidence>
<gene>
    <name evidence="2" type="ORF">EOE67_11960</name>
</gene>
<organism evidence="2 3">
    <name type="scientific">Rheinheimera riviphila</name>
    <dbReference type="NCBI Taxonomy" id="1834037"/>
    <lineage>
        <taxon>Bacteria</taxon>
        <taxon>Pseudomonadati</taxon>
        <taxon>Pseudomonadota</taxon>
        <taxon>Gammaproteobacteria</taxon>
        <taxon>Chromatiales</taxon>
        <taxon>Chromatiaceae</taxon>
        <taxon>Rheinheimera</taxon>
    </lineage>
</organism>